<dbReference type="NCBIfam" id="TIGR01460">
    <property type="entry name" value="HAD-SF-IIA"/>
    <property type="match status" value="1"/>
</dbReference>
<dbReference type="GO" id="GO:0005737">
    <property type="term" value="C:cytoplasm"/>
    <property type="evidence" value="ECO:0007669"/>
    <property type="project" value="TreeGrafter"/>
</dbReference>
<dbReference type="InterPro" id="IPR036412">
    <property type="entry name" value="HAD-like_sf"/>
</dbReference>
<dbReference type="PANTHER" id="PTHR19288">
    <property type="entry name" value="4-NITROPHENYLPHOSPHATASE-RELATED"/>
    <property type="match status" value="1"/>
</dbReference>
<keyword evidence="1" id="KW-0378">Hydrolase</keyword>
<sequence>MSAYEAVILDVDGTLVRGERVLPGAVDGLRAIDDTGCQRLLFSNNPTRGGDHYAERLGKHDISVDPEFVLTSASVSVGYLSATHPDDSIYLVGEDRLRELLEAASLEVTDDPASAGVVLGSIDRALTYDQLSASLGALEVADAFYGTDPDVTIPTENGFQPGSGAIIAAMEAIAGWKVDAILGKPSSIAAATALQRLETAPERTLIVGDRPDTDIELGARAGMDTALVTTGVTSSEQAATGELSVEPDYVLESLAELEAVLTGNDRDK</sequence>
<dbReference type="Gene3D" id="3.40.50.1000">
    <property type="entry name" value="HAD superfamily/HAD-like"/>
    <property type="match status" value="2"/>
</dbReference>
<dbReference type="AlphaFoldDB" id="A0AAP2Z6Y1"/>
<gene>
    <name evidence="1" type="ORF">OB919_00725</name>
</gene>
<dbReference type="EMBL" id="JAOPJZ010000001">
    <property type="protein sequence ID" value="MCU4750514.1"/>
    <property type="molecule type" value="Genomic_DNA"/>
</dbReference>
<name>A0AAP2Z6Y1_9EURY</name>
<reference evidence="1 2" key="1">
    <citation type="submission" date="2022-09" db="EMBL/GenBank/DDBJ databases">
        <title>Enrichment on poylsaccharides allowed isolation of novel metabolic and taxonomic groups of Haloarchaea.</title>
        <authorList>
            <person name="Sorokin D.Y."/>
            <person name="Elcheninov A.G."/>
            <person name="Khizhniak T.V."/>
            <person name="Kolganova T.V."/>
            <person name="Kublanov I.V."/>
        </authorList>
    </citation>
    <scope>NUCLEOTIDE SEQUENCE [LARGE SCALE GENOMIC DNA]</scope>
    <source>
        <strain evidence="1 2">AArc-curdl1</strain>
    </source>
</reference>
<proteinExistence type="predicted"/>
<keyword evidence="2" id="KW-1185">Reference proteome</keyword>
<dbReference type="PANTHER" id="PTHR19288:SF46">
    <property type="entry name" value="HALOACID DEHALOGENASE-LIKE HYDROLASE DOMAIN-CONTAINING PROTEIN 2"/>
    <property type="match status" value="1"/>
</dbReference>
<protein>
    <submittedName>
        <fullName evidence="1">HAD-IIA family hydrolase</fullName>
    </submittedName>
</protein>
<organism evidence="1 2">
    <name type="scientific">Natronosalvus hydrolyticus</name>
    <dbReference type="NCBI Taxonomy" id="2979988"/>
    <lineage>
        <taxon>Archaea</taxon>
        <taxon>Methanobacteriati</taxon>
        <taxon>Methanobacteriota</taxon>
        <taxon>Stenosarchaea group</taxon>
        <taxon>Halobacteria</taxon>
        <taxon>Halobacteriales</taxon>
        <taxon>Natrialbaceae</taxon>
        <taxon>Natronosalvus</taxon>
    </lineage>
</organism>
<evidence type="ECO:0000313" key="1">
    <source>
        <dbReference type="EMBL" id="MCU4750514.1"/>
    </source>
</evidence>
<dbReference type="Pfam" id="PF13242">
    <property type="entry name" value="Hydrolase_like"/>
    <property type="match status" value="1"/>
</dbReference>
<accession>A0AAP2Z6Y1</accession>
<dbReference type="Pfam" id="PF13344">
    <property type="entry name" value="Hydrolase_6"/>
    <property type="match status" value="1"/>
</dbReference>
<dbReference type="RefSeq" id="WP_342805372.1">
    <property type="nucleotide sequence ID" value="NZ_JAOPJZ010000001.1"/>
</dbReference>
<dbReference type="SUPFAM" id="SSF56784">
    <property type="entry name" value="HAD-like"/>
    <property type="match status" value="1"/>
</dbReference>
<dbReference type="InterPro" id="IPR023214">
    <property type="entry name" value="HAD_sf"/>
</dbReference>
<dbReference type="GO" id="GO:0016791">
    <property type="term" value="F:phosphatase activity"/>
    <property type="evidence" value="ECO:0007669"/>
    <property type="project" value="TreeGrafter"/>
</dbReference>
<evidence type="ECO:0000313" key="2">
    <source>
        <dbReference type="Proteomes" id="UP001321047"/>
    </source>
</evidence>
<dbReference type="InterPro" id="IPR006357">
    <property type="entry name" value="HAD-SF_hydro_IIA"/>
</dbReference>
<comment type="caution">
    <text evidence="1">The sequence shown here is derived from an EMBL/GenBank/DDBJ whole genome shotgun (WGS) entry which is preliminary data.</text>
</comment>
<dbReference type="Proteomes" id="UP001321047">
    <property type="component" value="Unassembled WGS sequence"/>
</dbReference>